<dbReference type="Pfam" id="PF09418">
    <property type="entry name" value="DUF2009"/>
    <property type="match status" value="1"/>
</dbReference>
<evidence type="ECO:0000313" key="2">
    <source>
        <dbReference type="EMBL" id="RNF13855.1"/>
    </source>
</evidence>
<dbReference type="InterPro" id="IPR057668">
    <property type="entry name" value="E2_Ub-conjug_enz_C"/>
</dbReference>
<name>A0A3R7LGD1_9TRYP</name>
<dbReference type="GeneID" id="40319799"/>
<dbReference type="EMBL" id="MKKU01000388">
    <property type="protein sequence ID" value="RNF13855.1"/>
    <property type="molecule type" value="Genomic_DNA"/>
</dbReference>
<dbReference type="InterPro" id="IPR018553">
    <property type="entry name" value="E2_Ub-conjug_enz"/>
</dbReference>
<comment type="caution">
    <text evidence="2">The sequence shown here is derived from an EMBL/GenBank/DDBJ whole genome shotgun (WGS) entry which is preliminary data.</text>
</comment>
<feature type="domain" description="Non-canonical E2 ubiquitin-conjugating enzyme C-terminal" evidence="1">
    <location>
        <begin position="30"/>
        <end position="485"/>
    </location>
</feature>
<sequence length="489" mass="55744">MSYLLSSFRGSERSDAGADYELMPEPISNAEYLPLRLSTQERKIQRLMRGVIMASHYTDKVDNEAALKGNRRDTIILKEITNALSGLIVGLDIEKGSKLLSEKDFTPYAREIQAAIEASRRYKMMNPDFLRTDYVKFLYMVQDAVQNENVRKMLGFLVAEKLVTVGSYCRALGLEAMLRDERMPLCITPVPLMKNRAKLNRALRHKDVQVNSLLKDYSRLSSRTPDEVEIAVRSLNDANHFANDNVASTNQLLQLLKEFFSPDAPTELTNLGIEEGENGSRLSHSHRRQYFFVLQSLSLWRNICRRMFSLWTIAEGDILNPNEPYEFRPTGQGYQRVQKAPNLYRAISEVVQQTKEELGEWVGSDRVHLGDDQVPNAFHFIDKYAQVSRIIIPILRTISHIDTLAENSEHNAYMKEVWNGATNAKRAILRDFFRHGFDGSGGDNMDDAGSCVDGRLTSAWNWCNNIRSKPFYPLFLFAGFSSFDGELGL</sequence>
<dbReference type="OrthoDB" id="406045at2759"/>
<protein>
    <recommendedName>
        <fullName evidence="1">Non-canonical E2 ubiquitin-conjugating enzyme C-terminal domain-containing protein</fullName>
    </recommendedName>
</protein>
<dbReference type="PANTHER" id="PTHR31560:SF1">
    <property type="match status" value="1"/>
</dbReference>
<keyword evidence="3" id="KW-1185">Reference proteome</keyword>
<dbReference type="AlphaFoldDB" id="A0A3R7LGD1"/>
<dbReference type="RefSeq" id="XP_029226956.1">
    <property type="nucleotide sequence ID" value="XM_029373076.1"/>
</dbReference>
<organism evidence="2 3">
    <name type="scientific">Trypanosoma conorhini</name>
    <dbReference type="NCBI Taxonomy" id="83891"/>
    <lineage>
        <taxon>Eukaryota</taxon>
        <taxon>Discoba</taxon>
        <taxon>Euglenozoa</taxon>
        <taxon>Kinetoplastea</taxon>
        <taxon>Metakinetoplastina</taxon>
        <taxon>Trypanosomatida</taxon>
        <taxon>Trypanosomatidae</taxon>
        <taxon>Trypanosoma</taxon>
    </lineage>
</organism>
<evidence type="ECO:0000313" key="3">
    <source>
        <dbReference type="Proteomes" id="UP000284403"/>
    </source>
</evidence>
<reference evidence="2 3" key="1">
    <citation type="journal article" date="2018" name="BMC Genomics">
        <title>Genomic comparison of Trypanosoma conorhini and Trypanosoma rangeli to Trypanosoma cruzi strains of high and low virulence.</title>
        <authorList>
            <person name="Bradwell K.R."/>
            <person name="Koparde V.N."/>
            <person name="Matveyev A.V."/>
            <person name="Serrano M.G."/>
            <person name="Alves J.M."/>
            <person name="Parikh H."/>
            <person name="Huang B."/>
            <person name="Lee V."/>
            <person name="Espinosa-Alvarez O."/>
            <person name="Ortiz P.A."/>
            <person name="Costa-Martins A.G."/>
            <person name="Teixeira M.M."/>
            <person name="Buck G.A."/>
        </authorList>
    </citation>
    <scope>NUCLEOTIDE SEQUENCE [LARGE SCALE GENOMIC DNA]</scope>
    <source>
        <strain evidence="2 3">025E</strain>
    </source>
</reference>
<dbReference type="PANTHER" id="PTHR31560">
    <property type="entry name" value="UPF0652 PROTEIN C16A11.03C-RELATED"/>
    <property type="match status" value="1"/>
</dbReference>
<gene>
    <name evidence="2" type="ORF">Tco025E_06188</name>
</gene>
<evidence type="ECO:0000259" key="1">
    <source>
        <dbReference type="Pfam" id="PF09418"/>
    </source>
</evidence>
<accession>A0A3R7LGD1</accession>
<dbReference type="Proteomes" id="UP000284403">
    <property type="component" value="Unassembled WGS sequence"/>
</dbReference>
<proteinExistence type="predicted"/>